<dbReference type="Proteomes" id="UP000694044">
    <property type="component" value="Unassembled WGS sequence"/>
</dbReference>
<dbReference type="AlphaFoldDB" id="A0A8T1VKJ4"/>
<organism evidence="1 2">
    <name type="scientific">Phytophthora pseudosyringae</name>
    <dbReference type="NCBI Taxonomy" id="221518"/>
    <lineage>
        <taxon>Eukaryota</taxon>
        <taxon>Sar</taxon>
        <taxon>Stramenopiles</taxon>
        <taxon>Oomycota</taxon>
        <taxon>Peronosporomycetes</taxon>
        <taxon>Peronosporales</taxon>
        <taxon>Peronosporaceae</taxon>
        <taxon>Phytophthora</taxon>
    </lineage>
</organism>
<sequence>MPTTLEILRAEREAQQAEEARPPLCGVDSSRVFIANEKPSAADNVTLEWFDEVAQEYESLDVARRNKCIFQLTIRKHRNEQLNSVNYRQGFSYRFEKLQSLKLLYGNPAGSMQICERLHSVPLLPPGFAVVVPEQRSSVNNYAAMAQLLLVQAPLHVQLHRTQPEMQ</sequence>
<gene>
    <name evidence="1" type="ORF">PHYPSEUDO_005996</name>
</gene>
<evidence type="ECO:0000313" key="1">
    <source>
        <dbReference type="EMBL" id="KAG7381456.1"/>
    </source>
</evidence>
<dbReference type="OrthoDB" id="129372at2759"/>
<protein>
    <submittedName>
        <fullName evidence="1">Uncharacterized protein</fullName>
    </submittedName>
</protein>
<dbReference type="EMBL" id="JAGDFM010000245">
    <property type="protein sequence ID" value="KAG7381456.1"/>
    <property type="molecule type" value="Genomic_DNA"/>
</dbReference>
<keyword evidence="2" id="KW-1185">Reference proteome</keyword>
<proteinExistence type="predicted"/>
<evidence type="ECO:0000313" key="2">
    <source>
        <dbReference type="Proteomes" id="UP000694044"/>
    </source>
</evidence>
<name>A0A8T1VKJ4_9STRA</name>
<reference evidence="1" key="1">
    <citation type="submission" date="2021-02" db="EMBL/GenBank/DDBJ databases">
        <authorList>
            <person name="Palmer J.M."/>
        </authorList>
    </citation>
    <scope>NUCLEOTIDE SEQUENCE</scope>
    <source>
        <strain evidence="1">SCRP734</strain>
    </source>
</reference>
<accession>A0A8T1VKJ4</accession>
<comment type="caution">
    <text evidence="1">The sequence shown here is derived from an EMBL/GenBank/DDBJ whole genome shotgun (WGS) entry which is preliminary data.</text>
</comment>